<dbReference type="KEGG" id="aaf:AURANDRAFT_72123"/>
<feature type="region of interest" description="Disordered" evidence="1">
    <location>
        <begin position="140"/>
        <end position="162"/>
    </location>
</feature>
<organism evidence="3">
    <name type="scientific">Aureococcus anophagefferens</name>
    <name type="common">Harmful bloom alga</name>
    <dbReference type="NCBI Taxonomy" id="44056"/>
    <lineage>
        <taxon>Eukaryota</taxon>
        <taxon>Sar</taxon>
        <taxon>Stramenopiles</taxon>
        <taxon>Ochrophyta</taxon>
        <taxon>Pelagophyceae</taxon>
        <taxon>Pelagomonadales</taxon>
        <taxon>Pelagomonadaceae</taxon>
        <taxon>Aureococcus</taxon>
    </lineage>
</organism>
<sequence>MSSLFGPAISDIWGKSTRRRKRRQAAEEDAESDEERGGARKRARGGAKKLPAEVAALLGEAHAEVIGGDEERAISLLGEVVRRVPEAPDAYATLSEIYEGRGAAEDEAKALQLALVAAHLAPSDATAWRRVAVLSMEAARRAPADGSTPSPPRSPRSGALSKAAAFTDDERVAFDALSRVLKLDPRDAAAAADIAALYASRNMPGAATDELERFLAKQDGAGPRTTDEISLDLVLAEHAAAAGRAALAKEALARALEDAAEPAPQPGAAGARTDDDARRAETRQRAAIDLARLLYDEGDFDGARRALGSRRPDEPLDVAVVRGACEARAGDAARATEDWRGLVRQCRGLAQALADGGGGADVEDYYDEQARLVDAVLDALGDLAPAVTEQMHELLAALLDAAARLHGARAAVEEDRAGGGSPHRGDEARAHATLARLLRERGALVAARGRVKRALAACAGSARALGEDAALTAAEPGGARAWDPAAAVAKLLRAAGPPPGAGAGLRRRAVDDEVVAWTAFAESLAARVGVARDAGDARRLVAVAAAVLESSCAGDALAPEAAALAGAAVAVAPRGARKGALATLRATREALLDGDLRAVFDRVSAAVADASPRARRHAARSALARCCAGLDALGAAAVADASVGDLIAVHAVGLRPVDDGALARVAAQRGVDAVRAAGGPDACAAVTRLAAAAAAAAGDPRDPKKTAALSAALAAADRPAAGAAAVAAAATVHAALATYVDDDGALHDDAAPRRRPRAPRKAKDGDDAAPPPPPPPPKAPPKPAPPLLLALALHKCEPRRALALVAPPAGGPPADEPPSAPLLRCAVLADCATRGTASASANAAASATVAPTRSGAALRAAAELARYAELRGTGGAAAQEVAYNTGRFFHALGLEALAAAHYRDALDGDGPADLLVTRSAALNLVNLYAKDPATRDHAREILAKHLVIKWDTFDDSSESEDDAAGSGGDEAAPPNAVEVLTEADLDRMAVACEIEAEARKVLHDMETTAFAFSGATRSFGEYFDTSMGYVDLEDLENGVLGDLRAGFYDDVKAYEWRGREAVAFLFYARTRAGIDCRLTLRCAPQVVKHTTQKRRLIQKVLKWAHRVATSAGGQSISGR</sequence>
<name>F0YG98_AURAN</name>
<dbReference type="OrthoDB" id="151490at2759"/>
<evidence type="ECO:0000313" key="3">
    <source>
        <dbReference type="Proteomes" id="UP000002729"/>
    </source>
</evidence>
<feature type="region of interest" description="Disordered" evidence="1">
    <location>
        <begin position="257"/>
        <end position="281"/>
    </location>
</feature>
<dbReference type="GO" id="GO:0006383">
    <property type="term" value="P:transcription by RNA polymerase III"/>
    <property type="evidence" value="ECO:0007669"/>
    <property type="project" value="InterPro"/>
</dbReference>
<feature type="region of interest" description="Disordered" evidence="1">
    <location>
        <begin position="15"/>
        <end position="48"/>
    </location>
</feature>
<dbReference type="EMBL" id="GL833138">
    <property type="protein sequence ID" value="EGB05860.1"/>
    <property type="molecule type" value="Genomic_DNA"/>
</dbReference>
<dbReference type="Proteomes" id="UP000002729">
    <property type="component" value="Unassembled WGS sequence"/>
</dbReference>
<dbReference type="SUPFAM" id="SSF48452">
    <property type="entry name" value="TPR-like"/>
    <property type="match status" value="1"/>
</dbReference>
<dbReference type="PANTHER" id="PTHR23082">
    <property type="entry name" value="TRANSCRIPTION INITIATION FACTOR IIIC TFIIIC , POLYPEPTIDE 3-RELATED"/>
    <property type="match status" value="1"/>
</dbReference>
<dbReference type="GO" id="GO:0000127">
    <property type="term" value="C:transcription factor TFIIIC complex"/>
    <property type="evidence" value="ECO:0007669"/>
    <property type="project" value="TreeGrafter"/>
</dbReference>
<feature type="region of interest" description="Disordered" evidence="1">
    <location>
        <begin position="955"/>
        <end position="975"/>
    </location>
</feature>
<feature type="compositionally biased region" description="Basic and acidic residues" evidence="1">
    <location>
        <begin position="272"/>
        <end position="281"/>
    </location>
</feature>
<feature type="region of interest" description="Disordered" evidence="1">
    <location>
        <begin position="745"/>
        <end position="786"/>
    </location>
</feature>
<dbReference type="InterPro" id="IPR011990">
    <property type="entry name" value="TPR-like_helical_dom_sf"/>
</dbReference>
<dbReference type="eggNOG" id="KOG2076">
    <property type="taxonomic scope" value="Eukaryota"/>
</dbReference>
<protein>
    <submittedName>
        <fullName evidence="2">Uncharacterized protein</fullName>
    </submittedName>
</protein>
<dbReference type="InterPro" id="IPR039340">
    <property type="entry name" value="Tfc4/TFIIIC-102/Sfc4"/>
</dbReference>
<accession>F0YG98</accession>
<dbReference type="AlphaFoldDB" id="F0YG98"/>
<evidence type="ECO:0000256" key="1">
    <source>
        <dbReference type="SAM" id="MobiDB-lite"/>
    </source>
</evidence>
<dbReference type="PANTHER" id="PTHR23082:SF0">
    <property type="entry name" value="GENERAL TRANSCRIPTION FACTOR 3C POLYPEPTIDE 3"/>
    <property type="match status" value="1"/>
</dbReference>
<feature type="compositionally biased region" description="Pro residues" evidence="1">
    <location>
        <begin position="769"/>
        <end position="786"/>
    </location>
</feature>
<proteinExistence type="predicted"/>
<dbReference type="InParanoid" id="F0YG98"/>
<dbReference type="Gene3D" id="1.25.40.10">
    <property type="entry name" value="Tetratricopeptide repeat domain"/>
    <property type="match status" value="1"/>
</dbReference>
<dbReference type="RefSeq" id="XP_009039404.1">
    <property type="nucleotide sequence ID" value="XM_009041156.1"/>
</dbReference>
<dbReference type="GeneID" id="20228563"/>
<gene>
    <name evidence="2" type="ORF">AURANDRAFT_72123</name>
</gene>
<keyword evidence="3" id="KW-1185">Reference proteome</keyword>
<reference evidence="2 3" key="1">
    <citation type="journal article" date="2011" name="Proc. Natl. Acad. Sci. U.S.A.">
        <title>Niche of harmful alga Aureococcus anophagefferens revealed through ecogenomics.</title>
        <authorList>
            <person name="Gobler C.J."/>
            <person name="Berry D.L."/>
            <person name="Dyhrman S.T."/>
            <person name="Wilhelm S.W."/>
            <person name="Salamov A."/>
            <person name="Lobanov A.V."/>
            <person name="Zhang Y."/>
            <person name="Collier J.L."/>
            <person name="Wurch L.L."/>
            <person name="Kustka A.B."/>
            <person name="Dill B.D."/>
            <person name="Shah M."/>
            <person name="VerBerkmoes N.C."/>
            <person name="Kuo A."/>
            <person name="Terry A."/>
            <person name="Pangilinan J."/>
            <person name="Lindquist E.A."/>
            <person name="Lucas S."/>
            <person name="Paulsen I.T."/>
            <person name="Hattenrath-Lehmann T.K."/>
            <person name="Talmage S.C."/>
            <person name="Walker E.A."/>
            <person name="Koch F."/>
            <person name="Burson A.M."/>
            <person name="Marcoval M.A."/>
            <person name="Tang Y.Z."/>
            <person name="Lecleir G.R."/>
            <person name="Coyne K.J."/>
            <person name="Berg G.M."/>
            <person name="Bertrand E.M."/>
            <person name="Saito M.A."/>
            <person name="Gladyshev V.N."/>
            <person name="Grigoriev I.V."/>
        </authorList>
    </citation>
    <scope>NUCLEOTIDE SEQUENCE [LARGE SCALE GENOMIC DNA]</scope>
    <source>
        <strain evidence="3">CCMP 1984</strain>
    </source>
</reference>
<evidence type="ECO:0000313" key="2">
    <source>
        <dbReference type="EMBL" id="EGB05860.1"/>
    </source>
</evidence>